<feature type="domain" description="YjeF C-terminal" evidence="7">
    <location>
        <begin position="1"/>
        <end position="255"/>
    </location>
</feature>
<dbReference type="PANTHER" id="PTHR12592:SF0">
    <property type="entry name" value="ATP-DEPENDENT (S)-NAD(P)H-HYDRATE DEHYDRATASE"/>
    <property type="match status" value="1"/>
</dbReference>
<keyword evidence="3 6" id="KW-0521">NADP</keyword>
<comment type="catalytic activity">
    <reaction evidence="6">
        <text>(6S)-NADPHX + ADP = AMP + phosphate + NADPH + H(+)</text>
        <dbReference type="Rhea" id="RHEA:32235"/>
        <dbReference type="ChEBI" id="CHEBI:15378"/>
        <dbReference type="ChEBI" id="CHEBI:43474"/>
        <dbReference type="ChEBI" id="CHEBI:57783"/>
        <dbReference type="ChEBI" id="CHEBI:64076"/>
        <dbReference type="ChEBI" id="CHEBI:456215"/>
        <dbReference type="ChEBI" id="CHEBI:456216"/>
        <dbReference type="EC" id="4.2.1.136"/>
    </reaction>
</comment>
<reference evidence="8 9" key="1">
    <citation type="journal article" date="2016" name="Nat. Commun.">
        <title>Thousands of microbial genomes shed light on interconnected biogeochemical processes in an aquifer system.</title>
        <authorList>
            <person name="Anantharaman K."/>
            <person name="Brown C.T."/>
            <person name="Hug L.A."/>
            <person name="Sharon I."/>
            <person name="Castelle C.J."/>
            <person name="Probst A.J."/>
            <person name="Thomas B.C."/>
            <person name="Singh A."/>
            <person name="Wilkins M.J."/>
            <person name="Karaoz U."/>
            <person name="Brodie E.L."/>
            <person name="Williams K.H."/>
            <person name="Hubbard S.S."/>
            <person name="Banfield J.F."/>
        </authorList>
    </citation>
    <scope>NUCLEOTIDE SEQUENCE [LARGE SCALE GENOMIC DNA]</scope>
</reference>
<dbReference type="AlphaFoldDB" id="A0A1F6D953"/>
<evidence type="ECO:0000256" key="3">
    <source>
        <dbReference type="ARBA" id="ARBA00022857"/>
    </source>
</evidence>
<dbReference type="EMBL" id="MFKX01000023">
    <property type="protein sequence ID" value="OGG57522.1"/>
    <property type="molecule type" value="Genomic_DNA"/>
</dbReference>
<evidence type="ECO:0000256" key="4">
    <source>
        <dbReference type="ARBA" id="ARBA00023027"/>
    </source>
</evidence>
<dbReference type="PROSITE" id="PS51383">
    <property type="entry name" value="YJEF_C_3"/>
    <property type="match status" value="1"/>
</dbReference>
<dbReference type="Proteomes" id="UP000177958">
    <property type="component" value="Unassembled WGS sequence"/>
</dbReference>
<comment type="subunit">
    <text evidence="6">Homotetramer.</text>
</comment>
<feature type="binding site" evidence="6">
    <location>
        <begin position="169"/>
        <end position="173"/>
    </location>
    <ligand>
        <name>AMP</name>
        <dbReference type="ChEBI" id="CHEBI:456215"/>
    </ligand>
</feature>
<comment type="caution">
    <text evidence="6">Lacks conserved residue(s) required for the propagation of feature annotation.</text>
</comment>
<dbReference type="Gene3D" id="3.40.1190.20">
    <property type="match status" value="1"/>
</dbReference>
<protein>
    <recommendedName>
        <fullName evidence="6">ADP-dependent (S)-NAD(P)H-hydrate dehydratase</fullName>
        <ecNumber evidence="6">4.2.1.136</ecNumber>
    </recommendedName>
    <alternativeName>
        <fullName evidence="6">ADP-dependent NAD(P)HX dehydratase</fullName>
    </alternativeName>
</protein>
<gene>
    <name evidence="6" type="primary">nnrD</name>
    <name evidence="8" type="ORF">A2853_02695</name>
</gene>
<evidence type="ECO:0000256" key="6">
    <source>
        <dbReference type="HAMAP-Rule" id="MF_01965"/>
    </source>
</evidence>
<keyword evidence="4 6" id="KW-0520">NAD</keyword>
<comment type="cofactor">
    <cofactor evidence="6">
        <name>Mg(2+)</name>
        <dbReference type="ChEBI" id="CHEBI:18420"/>
    </cofactor>
</comment>
<dbReference type="SUPFAM" id="SSF53613">
    <property type="entry name" value="Ribokinase-like"/>
    <property type="match status" value="1"/>
</dbReference>
<comment type="caution">
    <text evidence="8">The sequence shown here is derived from an EMBL/GenBank/DDBJ whole genome shotgun (WGS) entry which is preliminary data.</text>
</comment>
<organism evidence="8 9">
    <name type="scientific">Candidatus Kaiserbacteria bacterium RIFCSPHIGHO2_01_FULL_55_17</name>
    <dbReference type="NCBI Taxonomy" id="1798484"/>
    <lineage>
        <taxon>Bacteria</taxon>
        <taxon>Candidatus Kaiseribacteriota</taxon>
    </lineage>
</organism>
<keyword evidence="2 6" id="KW-0067">ATP-binding</keyword>
<dbReference type="InterPro" id="IPR000631">
    <property type="entry name" value="CARKD"/>
</dbReference>
<keyword evidence="5 6" id="KW-0456">Lyase</keyword>
<sequence length="258" mass="27557">MKHIQPAGLSTSSLDARSRVLVIGGSEEFAGAPYLAAIAALRAGAESVIVMAPERVAWAINALSPDLMTKKLKGTHLSRAHERMIQKQMQTADILVVGNGASLRAGTAALMRSLMRYPIQKVVDADALKVLRNDQVQNAILTPNAGEWKLLSKNNNIKKLLKTNVIIKKGFPTRILSGSRAFSIHANKGLVKAGTGDVLAGLCAGFLAQGLSPFAAAKKACRAGNTAANILAKKKRGYFLASDIVDEIRRSRIPREIA</sequence>
<comment type="catalytic activity">
    <reaction evidence="6">
        <text>(6S)-NADHX + ADP = AMP + phosphate + NADH + H(+)</text>
        <dbReference type="Rhea" id="RHEA:32223"/>
        <dbReference type="ChEBI" id="CHEBI:15378"/>
        <dbReference type="ChEBI" id="CHEBI:43474"/>
        <dbReference type="ChEBI" id="CHEBI:57945"/>
        <dbReference type="ChEBI" id="CHEBI:64074"/>
        <dbReference type="ChEBI" id="CHEBI:456215"/>
        <dbReference type="ChEBI" id="CHEBI:456216"/>
        <dbReference type="EC" id="4.2.1.136"/>
    </reaction>
</comment>
<evidence type="ECO:0000259" key="7">
    <source>
        <dbReference type="PROSITE" id="PS51383"/>
    </source>
</evidence>
<evidence type="ECO:0000256" key="2">
    <source>
        <dbReference type="ARBA" id="ARBA00022840"/>
    </source>
</evidence>
<dbReference type="Pfam" id="PF01256">
    <property type="entry name" value="Carb_kinase"/>
    <property type="match status" value="1"/>
</dbReference>
<comment type="function">
    <text evidence="6">Catalyzes the dehydration of the S-form of NAD(P)HX at the expense of ADP, which is converted to AMP. Together with NAD(P)HX epimerase, which catalyzes the epimerization of the S- and R-forms, the enzyme allows the repair of both epimers of NAD(P)HX, a damaged form of NAD(P)H that is a result of enzymatic or heat-dependent hydration.</text>
</comment>
<dbReference type="GO" id="GO:0005524">
    <property type="term" value="F:ATP binding"/>
    <property type="evidence" value="ECO:0007669"/>
    <property type="project" value="UniProtKB-KW"/>
</dbReference>
<comment type="similarity">
    <text evidence="6">Belongs to the NnrD/CARKD family.</text>
</comment>
<dbReference type="GO" id="GO:0052855">
    <property type="term" value="F:ADP-dependent NAD(P)H-hydrate dehydratase activity"/>
    <property type="evidence" value="ECO:0007669"/>
    <property type="project" value="UniProtKB-UniRule"/>
</dbReference>
<evidence type="ECO:0000313" key="9">
    <source>
        <dbReference type="Proteomes" id="UP000177958"/>
    </source>
</evidence>
<evidence type="ECO:0000256" key="1">
    <source>
        <dbReference type="ARBA" id="ARBA00022741"/>
    </source>
</evidence>
<proteinExistence type="inferred from homology"/>
<evidence type="ECO:0000313" key="8">
    <source>
        <dbReference type="EMBL" id="OGG57522.1"/>
    </source>
</evidence>
<dbReference type="HAMAP" id="MF_01965">
    <property type="entry name" value="NADHX_dehydratase"/>
    <property type="match status" value="1"/>
</dbReference>
<keyword evidence="1 6" id="KW-0547">Nucleotide-binding</keyword>
<dbReference type="PANTHER" id="PTHR12592">
    <property type="entry name" value="ATP-DEPENDENT (S)-NAD(P)H-HYDRATE DEHYDRATASE FAMILY MEMBER"/>
    <property type="match status" value="1"/>
</dbReference>
<dbReference type="GO" id="GO:0046496">
    <property type="term" value="P:nicotinamide nucleotide metabolic process"/>
    <property type="evidence" value="ECO:0007669"/>
    <property type="project" value="UniProtKB-UniRule"/>
</dbReference>
<feature type="binding site" evidence="6">
    <location>
        <position position="32"/>
    </location>
    <ligand>
        <name>(6S)-NADPHX</name>
        <dbReference type="ChEBI" id="CHEBI:64076"/>
    </ligand>
</feature>
<accession>A0A1F6D953</accession>
<name>A0A1F6D953_9BACT</name>
<feature type="binding site" evidence="6">
    <location>
        <position position="100"/>
    </location>
    <ligand>
        <name>(6S)-NADPHX</name>
        <dbReference type="ChEBI" id="CHEBI:64076"/>
    </ligand>
</feature>
<feature type="binding site" evidence="6">
    <location>
        <position position="197"/>
    </location>
    <ligand>
        <name>(6S)-NADPHX</name>
        <dbReference type="ChEBI" id="CHEBI:64076"/>
    </ligand>
</feature>
<dbReference type="EC" id="4.2.1.136" evidence="6"/>
<feature type="binding site" evidence="6">
    <location>
        <position position="196"/>
    </location>
    <ligand>
        <name>AMP</name>
        <dbReference type="ChEBI" id="CHEBI:456215"/>
    </ligand>
</feature>
<dbReference type="InterPro" id="IPR029056">
    <property type="entry name" value="Ribokinase-like"/>
</dbReference>
<dbReference type="NCBIfam" id="TIGR00196">
    <property type="entry name" value="yjeF_cterm"/>
    <property type="match status" value="1"/>
</dbReference>
<evidence type="ECO:0000256" key="5">
    <source>
        <dbReference type="ARBA" id="ARBA00023239"/>
    </source>
</evidence>
<dbReference type="GO" id="GO:0110051">
    <property type="term" value="P:metabolite repair"/>
    <property type="evidence" value="ECO:0007669"/>
    <property type="project" value="TreeGrafter"/>
</dbReference>
<dbReference type="CDD" id="cd01171">
    <property type="entry name" value="YXKO-related"/>
    <property type="match status" value="1"/>
</dbReference>